<evidence type="ECO:0000256" key="1">
    <source>
        <dbReference type="SAM" id="MobiDB-lite"/>
    </source>
</evidence>
<dbReference type="Proteomes" id="UP000796761">
    <property type="component" value="Unassembled WGS sequence"/>
</dbReference>
<comment type="caution">
    <text evidence="2">The sequence shown here is derived from an EMBL/GenBank/DDBJ whole genome shotgun (WGS) entry which is preliminary data.</text>
</comment>
<accession>A0A8K1D7Y6</accession>
<feature type="compositionally biased region" description="Pro residues" evidence="1">
    <location>
        <begin position="42"/>
        <end position="64"/>
    </location>
</feature>
<protein>
    <submittedName>
        <fullName evidence="2">Uncharacterized protein</fullName>
    </submittedName>
</protein>
<keyword evidence="3" id="KW-1185">Reference proteome</keyword>
<gene>
    <name evidence="2" type="ORF">HGM15179_021110</name>
</gene>
<evidence type="ECO:0000313" key="2">
    <source>
        <dbReference type="EMBL" id="TRZ05998.1"/>
    </source>
</evidence>
<reference evidence="2" key="1">
    <citation type="submission" date="2019-04" db="EMBL/GenBank/DDBJ databases">
        <title>Genome assembly of Zosterops borbonicus 15179.</title>
        <authorList>
            <person name="Leroy T."/>
            <person name="Anselmetti Y."/>
            <person name="Tilak M.-K."/>
            <person name="Nabholz B."/>
        </authorList>
    </citation>
    <scope>NUCLEOTIDE SEQUENCE</scope>
    <source>
        <strain evidence="2">HGM_15179</strain>
        <tissue evidence="2">Muscle</tissue>
    </source>
</reference>
<feature type="compositionally biased region" description="Basic residues" evidence="1">
    <location>
        <begin position="21"/>
        <end position="30"/>
    </location>
</feature>
<proteinExistence type="predicted"/>
<name>A0A8K1D7Y6_9PASS</name>
<feature type="compositionally biased region" description="Pro residues" evidence="1">
    <location>
        <begin position="8"/>
        <end position="17"/>
    </location>
</feature>
<feature type="region of interest" description="Disordered" evidence="1">
    <location>
        <begin position="1"/>
        <end position="70"/>
    </location>
</feature>
<dbReference type="AlphaFoldDB" id="A0A8K1D7Y6"/>
<sequence>MFGTQPQLQPPALPPHLPQQHQHHYYRRQQHYSTLPARRACPEPPPCSEPPPCPEPPRPLPCLDPAPHQQQDGAVAYDRVRTYGLGCRRVSTSCSSRAASPLDYGHGCDPPQAGEALARVAQSCYGFSIPGSVQLNRAWSNLA</sequence>
<evidence type="ECO:0000313" key="3">
    <source>
        <dbReference type="Proteomes" id="UP000796761"/>
    </source>
</evidence>
<dbReference type="EMBL" id="SWJQ01003070">
    <property type="protein sequence ID" value="TRZ05998.1"/>
    <property type="molecule type" value="Genomic_DNA"/>
</dbReference>
<organism evidence="2 3">
    <name type="scientific">Zosterops borbonicus</name>
    <dbReference type="NCBI Taxonomy" id="364589"/>
    <lineage>
        <taxon>Eukaryota</taxon>
        <taxon>Metazoa</taxon>
        <taxon>Chordata</taxon>
        <taxon>Craniata</taxon>
        <taxon>Vertebrata</taxon>
        <taxon>Euteleostomi</taxon>
        <taxon>Archelosauria</taxon>
        <taxon>Archosauria</taxon>
        <taxon>Dinosauria</taxon>
        <taxon>Saurischia</taxon>
        <taxon>Theropoda</taxon>
        <taxon>Coelurosauria</taxon>
        <taxon>Aves</taxon>
        <taxon>Neognathae</taxon>
        <taxon>Neoaves</taxon>
        <taxon>Telluraves</taxon>
        <taxon>Australaves</taxon>
        <taxon>Passeriformes</taxon>
        <taxon>Sylvioidea</taxon>
        <taxon>Zosteropidae</taxon>
        <taxon>Zosterops</taxon>
    </lineage>
</organism>